<accession>A0A7X2D2J4</accession>
<dbReference type="InterPro" id="IPR010902">
    <property type="entry name" value="NUMOD4"/>
</dbReference>
<reference evidence="3 4" key="1">
    <citation type="submission" date="2019-10" db="EMBL/GenBank/DDBJ databases">
        <authorList>
            <person name="Dong K."/>
        </authorList>
    </citation>
    <scope>NUCLEOTIDE SEQUENCE [LARGE SCALE GENOMIC DNA]</scope>
    <source>
        <strain evidence="3 4">DSM 28960</strain>
    </source>
</reference>
<dbReference type="EMBL" id="WITJ01000022">
    <property type="protein sequence ID" value="MQW40522.1"/>
    <property type="molecule type" value="Genomic_DNA"/>
</dbReference>
<dbReference type="Proteomes" id="UP000439550">
    <property type="component" value="Unassembled WGS sequence"/>
</dbReference>
<dbReference type="AlphaFoldDB" id="A0A7X2D2J4"/>
<dbReference type="InterPro" id="IPR036388">
    <property type="entry name" value="WH-like_DNA-bd_sf"/>
</dbReference>
<evidence type="ECO:0000313" key="3">
    <source>
        <dbReference type="EMBL" id="MQW40522.1"/>
    </source>
</evidence>
<name>A0A7X2D2J4_9LACT</name>
<dbReference type="InterPro" id="IPR044925">
    <property type="entry name" value="His-Me_finger_sf"/>
</dbReference>
<feature type="domain" description="NUMOD4" evidence="1">
    <location>
        <begin position="2"/>
        <end position="46"/>
    </location>
</feature>
<protein>
    <recommendedName>
        <fullName evidence="5">HNH endonuclease</fullName>
    </recommendedName>
</protein>
<dbReference type="SUPFAM" id="SSF54060">
    <property type="entry name" value="His-Me finger endonucleases"/>
    <property type="match status" value="1"/>
</dbReference>
<dbReference type="Gene3D" id="1.10.10.10">
    <property type="entry name" value="Winged helix-like DNA-binding domain superfamily/Winged helix DNA-binding domain"/>
    <property type="match status" value="1"/>
</dbReference>
<sequence length="164" mass="18870">MEIWKDVSGYEGKYLISNNGKVRRVDSGKLKKPTPDKDGYLRVDLYKDGVRKKIGIHQLVANEFVKKHSENLVINHIDENKTNNIYSNLEWVSVKDNTNHGTAIIRRAMTQGKKVRQFLENGEFVNEFYSTGEAERQTGIDHSYISMCANGKVRTAKGFIWKYV</sequence>
<dbReference type="SUPFAM" id="SSF64496">
    <property type="entry name" value="DNA-binding domain of intron-encoded endonucleases"/>
    <property type="match status" value="1"/>
</dbReference>
<feature type="domain" description="HNH nuclease" evidence="2">
    <location>
        <begin position="57"/>
        <end position="97"/>
    </location>
</feature>
<organism evidence="3 4">
    <name type="scientific">Lactococcus hircilactis</name>
    <dbReference type="NCBI Taxonomy" id="1494462"/>
    <lineage>
        <taxon>Bacteria</taxon>
        <taxon>Bacillati</taxon>
        <taxon>Bacillota</taxon>
        <taxon>Bacilli</taxon>
        <taxon>Lactobacillales</taxon>
        <taxon>Streptococcaceae</taxon>
        <taxon>Lactococcus</taxon>
    </lineage>
</organism>
<evidence type="ECO:0000259" key="2">
    <source>
        <dbReference type="Pfam" id="PF13392"/>
    </source>
</evidence>
<evidence type="ECO:0000259" key="1">
    <source>
        <dbReference type="Pfam" id="PF07463"/>
    </source>
</evidence>
<dbReference type="RefSeq" id="WP_211368895.1">
    <property type="nucleotide sequence ID" value="NZ_CBCRWP010000037.1"/>
</dbReference>
<dbReference type="Pfam" id="PF13392">
    <property type="entry name" value="HNH_3"/>
    <property type="match status" value="1"/>
</dbReference>
<gene>
    <name evidence="3" type="ORF">GHI93_11385</name>
</gene>
<evidence type="ECO:0008006" key="5">
    <source>
        <dbReference type="Google" id="ProtNLM"/>
    </source>
</evidence>
<proteinExistence type="predicted"/>
<dbReference type="InterPro" id="IPR003647">
    <property type="entry name" value="Intron_nuc_1_rpt"/>
</dbReference>
<dbReference type="Gene3D" id="3.90.75.20">
    <property type="match status" value="1"/>
</dbReference>
<keyword evidence="4" id="KW-1185">Reference proteome</keyword>
<dbReference type="SMART" id="SM00497">
    <property type="entry name" value="IENR1"/>
    <property type="match status" value="1"/>
</dbReference>
<evidence type="ECO:0000313" key="4">
    <source>
        <dbReference type="Proteomes" id="UP000439550"/>
    </source>
</evidence>
<dbReference type="InterPro" id="IPR003615">
    <property type="entry name" value="HNH_nuc"/>
</dbReference>
<dbReference type="Pfam" id="PF07463">
    <property type="entry name" value="NUMOD4"/>
    <property type="match status" value="1"/>
</dbReference>
<dbReference type="GO" id="GO:0016788">
    <property type="term" value="F:hydrolase activity, acting on ester bonds"/>
    <property type="evidence" value="ECO:0007669"/>
    <property type="project" value="InterPro"/>
</dbReference>
<comment type="caution">
    <text evidence="3">The sequence shown here is derived from an EMBL/GenBank/DDBJ whole genome shotgun (WGS) entry which is preliminary data.</text>
</comment>